<dbReference type="Pfam" id="PF25967">
    <property type="entry name" value="RND-MFP_C"/>
    <property type="match status" value="1"/>
</dbReference>
<evidence type="ECO:0000259" key="4">
    <source>
        <dbReference type="Pfam" id="PF25967"/>
    </source>
</evidence>
<reference evidence="6 7" key="1">
    <citation type="submission" date="2016-10" db="EMBL/GenBank/DDBJ databases">
        <authorList>
            <person name="de Groot N.N."/>
        </authorList>
    </citation>
    <scope>NUCLEOTIDE SEQUENCE [LARGE SCALE GENOMIC DNA]</scope>
    <source>
        <strain evidence="6 7">DSM 25232</strain>
    </source>
</reference>
<name>A0A1H7NL57_AQUAM</name>
<dbReference type="Pfam" id="PF25893">
    <property type="entry name" value="HH_CzcB"/>
    <property type="match status" value="1"/>
</dbReference>
<evidence type="ECO:0000259" key="5">
    <source>
        <dbReference type="Pfam" id="PF25973"/>
    </source>
</evidence>
<dbReference type="AlphaFoldDB" id="A0A1H7NL57"/>
<sequence length="388" mass="42795">MKKILTIFSVFLLLVSCGQKDGKSIEKVIENGDLTAIRAKRSEVVAEQQAVAYKLKQLDEAIASLDSIKKLPLVTTIQAKDTLFTHYLELQGSVETKKNIVLYPETSGTLLKVFVKEGQRVSKGQTLARIDDGGLSQQVAQMEVQAELAKTTYERQKKLWEQKIGSEIQYLQAKTNYESSKNGVDQMKRQLARSVVTAPFSGIVDDVIAEQGSVVAPGQTELIRIVNLNDMYIEIEVPESYISSIVKGKEAKVHFPILGTTIDTKIRQVGNYINPNNRSFTVEVAVPNKDGVIKPNLTAKVKINDYTSEKAILIPQSIISENSEGDQYTYVTSGKNTNNIAEAKRTIVKTGKTQGDFIEILEGIKNGDAIISEGARSVKDGQKVEIIN</sequence>
<dbReference type="InterPro" id="IPR058627">
    <property type="entry name" value="MdtA-like_C"/>
</dbReference>
<keyword evidence="7" id="KW-1185">Reference proteome</keyword>
<dbReference type="RefSeq" id="WP_091408109.1">
    <property type="nucleotide sequence ID" value="NZ_FOAB01000003.1"/>
</dbReference>
<dbReference type="InterPro" id="IPR006143">
    <property type="entry name" value="RND_pump_MFP"/>
</dbReference>
<dbReference type="PROSITE" id="PS51257">
    <property type="entry name" value="PROKAR_LIPOPROTEIN"/>
    <property type="match status" value="1"/>
</dbReference>
<evidence type="ECO:0000259" key="3">
    <source>
        <dbReference type="Pfam" id="PF25954"/>
    </source>
</evidence>
<dbReference type="Proteomes" id="UP000198521">
    <property type="component" value="Unassembled WGS sequence"/>
</dbReference>
<evidence type="ECO:0000313" key="7">
    <source>
        <dbReference type="Proteomes" id="UP000198521"/>
    </source>
</evidence>
<organism evidence="6 7">
    <name type="scientific">Aquimarina amphilecti</name>
    <dbReference type="NCBI Taxonomy" id="1038014"/>
    <lineage>
        <taxon>Bacteria</taxon>
        <taxon>Pseudomonadati</taxon>
        <taxon>Bacteroidota</taxon>
        <taxon>Flavobacteriia</taxon>
        <taxon>Flavobacteriales</taxon>
        <taxon>Flavobacteriaceae</taxon>
        <taxon>Aquimarina</taxon>
    </lineage>
</organism>
<dbReference type="Pfam" id="PF25954">
    <property type="entry name" value="Beta-barrel_RND_2"/>
    <property type="match status" value="1"/>
</dbReference>
<dbReference type="InterPro" id="IPR058648">
    <property type="entry name" value="HH_CzcB-like"/>
</dbReference>
<dbReference type="OrthoDB" id="9806939at2"/>
<dbReference type="InterPro" id="IPR058792">
    <property type="entry name" value="Beta-barrel_RND_2"/>
</dbReference>
<feature type="domain" description="CusB-like beta-barrel" evidence="3">
    <location>
        <begin position="233"/>
        <end position="305"/>
    </location>
</feature>
<dbReference type="Gene3D" id="1.10.287.470">
    <property type="entry name" value="Helix hairpin bin"/>
    <property type="match status" value="1"/>
</dbReference>
<proteinExistence type="inferred from homology"/>
<dbReference type="STRING" id="1038014.SAMN04487910_2134"/>
<dbReference type="Gene3D" id="2.40.30.170">
    <property type="match status" value="1"/>
</dbReference>
<dbReference type="Gene3D" id="2.40.420.20">
    <property type="match status" value="1"/>
</dbReference>
<feature type="domain" description="CzcB-like barrel-sandwich hybrid" evidence="5">
    <location>
        <begin position="101"/>
        <end position="217"/>
    </location>
</feature>
<feature type="domain" description="Multidrug resistance protein MdtA-like C-terminal permuted SH3" evidence="4">
    <location>
        <begin position="311"/>
        <end position="375"/>
    </location>
</feature>
<evidence type="ECO:0000313" key="6">
    <source>
        <dbReference type="EMBL" id="SEL24226.1"/>
    </source>
</evidence>
<accession>A0A1H7NL57</accession>
<dbReference type="SUPFAM" id="SSF111369">
    <property type="entry name" value="HlyD-like secretion proteins"/>
    <property type="match status" value="1"/>
</dbReference>
<dbReference type="EMBL" id="FOAB01000003">
    <property type="protein sequence ID" value="SEL24226.1"/>
    <property type="molecule type" value="Genomic_DNA"/>
</dbReference>
<dbReference type="PANTHER" id="PTHR30469:SF15">
    <property type="entry name" value="HLYD FAMILY OF SECRETION PROTEINS"/>
    <property type="match status" value="1"/>
</dbReference>
<comment type="similarity">
    <text evidence="1">Belongs to the membrane fusion protein (MFP) (TC 8.A.1) family.</text>
</comment>
<dbReference type="Gene3D" id="2.40.50.100">
    <property type="match status" value="1"/>
</dbReference>
<dbReference type="GO" id="GO:0015562">
    <property type="term" value="F:efflux transmembrane transporter activity"/>
    <property type="evidence" value="ECO:0007669"/>
    <property type="project" value="TreeGrafter"/>
</dbReference>
<dbReference type="GO" id="GO:1990281">
    <property type="term" value="C:efflux pump complex"/>
    <property type="evidence" value="ECO:0007669"/>
    <property type="project" value="TreeGrafter"/>
</dbReference>
<dbReference type="NCBIfam" id="TIGR01730">
    <property type="entry name" value="RND_mfp"/>
    <property type="match status" value="1"/>
</dbReference>
<feature type="domain" description="CzcB-like alpha-helical hairpin" evidence="2">
    <location>
        <begin position="136"/>
        <end position="192"/>
    </location>
</feature>
<dbReference type="Pfam" id="PF25973">
    <property type="entry name" value="BSH_CzcB"/>
    <property type="match status" value="1"/>
</dbReference>
<evidence type="ECO:0000259" key="2">
    <source>
        <dbReference type="Pfam" id="PF25893"/>
    </source>
</evidence>
<protein>
    <submittedName>
        <fullName evidence="6">RND family efflux transporter, MFP subunit</fullName>
    </submittedName>
</protein>
<gene>
    <name evidence="6" type="ORF">SAMN04487910_2134</name>
</gene>
<evidence type="ECO:0000256" key="1">
    <source>
        <dbReference type="ARBA" id="ARBA00009477"/>
    </source>
</evidence>
<dbReference type="PANTHER" id="PTHR30469">
    <property type="entry name" value="MULTIDRUG RESISTANCE PROTEIN MDTA"/>
    <property type="match status" value="1"/>
</dbReference>
<dbReference type="InterPro" id="IPR058647">
    <property type="entry name" value="BSH_CzcB-like"/>
</dbReference>